<dbReference type="Gene3D" id="3.40.50.300">
    <property type="entry name" value="P-loop containing nucleotide triphosphate hydrolases"/>
    <property type="match status" value="1"/>
</dbReference>
<sequence>MLQRSDTQSRPLQTQDLILRIQQCDQQEEQALHRLCCCMIEIFKDDPKTSYVAEAATVSSTKDIDLKSLLVAFSNAISKGTADGNIKERDLLNAFTYVLWHAKEPHMRSKLASVLDCLYKRLEAADVRAETETQYELLCCLSTVLDGMVETKFEGLDRETIHAPLAKLLKKLAKSKELRLAQAASYAYQGLMSIPDSEGPWHTVWRHSRSVITVAANTAGAVTTMDPTKILDATSHMMDLFDAVKSGFEVASEIIKLTPKSKDAFTEIWSKAKSWYYALRYTDLLLRCHAWDQFRHLLTAVPCRDQEEFLCGVFSQLEMAWVVADRAEEITAKSTIIELFHSIPKSKQQVVLEWRNLVARTIGEDCLEIKVSRLMLHHKHYLSTLRFAAIRAVVPTLGASPLLEQAWKKCTEAKLFYADSKIRSFYLESGRLDIRRLSGDLLSMENCYINLAIISGKDQLENPGFSLEERLRIKAEAADQVTLEDFFMPRKLADGTYGQPKRLFVRGRAGAGKTTLCKAIVYKFLHGLWKDIFTRILWLPLRKLKGRSYNLQSMIYAEYFDSRVGDQDLTEALAQRLVDPAIQNKTLYLLDGLDEIMQEWDVDTVEYRFLQNLLYKPYVITTSRPSGMKNLEFDLEFETIGFLSEQVDTYLEKCVSNTASDAIKTFLTDKPLIQNLVRIPIQLDALCYCWKAMEVTDEPVPTTMTMLYEVLRRELWRKDLARHGRYTESRAQDFAGFEIDQQTYPEQNLLEWFAFQGLCANVIDFTPKHQRDLSSIGSQLGEQFPSSYKRILAESSFIRASDTDSGDSLTYHFLHLTFQEFFAAKYFAKRWQGRIKLAVMHSTGLEKEMKTELTPLEFMQNEKYNSRFNVFWRFVTGLIQIQPNRSSAAKGGGKSDEDGGIPDIVDFFAQIHAQPMDLLGAVHHRLLMCCLSEVTSSRQRGDVQQLLREKGEDSLKARLITEYEITGQLILSRDLEFPETILRDLLQNSGSVPCIEVLESLKERHVVNSETLRVISKLTASGYKIQVRIKAIATIFKHFKTAPEETLAHAIGVFQSILKNGGKSHQKSMVEATEYQQDLPEKVILALITALEDNTQRLNLQDEIYRALQSWNSLPETAIIILTKMLKGKKSSLRVAAIKAFGLRWFLPEKVITALLATFDDKASDVRRAAVRALGAMSFLSQKTINALVSMINDKKSAAYNSAVWVLRGYSSLPEDTVIFLARMLKDPDLDTQSPVISILQAQSSLPKEIVTTLVTMLKDKDLRARRSAALALTGKTSPSKEAVTGLTTALKDEDVVVRRFAAHALDGKTPPSKEAVAGLITALKDEDFSVRRYAISGLWKERSLPREAITTVTKMMEEGLDMQGYAAGMLGSQSFLPEETITIMTTMLTDQNPKVRFNALVGLMRQSSLPEKSIISIISVRDAVGSWGELTSSVLRRQNSLSPKAITAMITKLDIKPQFYHALHDRNIYSIIGDLDDQAWKNLWSCWLQKASIYNISIFEHNGSLCMISGEIMHRIGTTPARTQELLKILQDVKSSLFEEKLASEDSSDSWVSSLDSDEELV</sequence>
<evidence type="ECO:0000259" key="1">
    <source>
        <dbReference type="PROSITE" id="PS50837"/>
    </source>
</evidence>
<accession>A0A8H3ITK6</accession>
<dbReference type="Pfam" id="PF23948">
    <property type="entry name" value="ARM_5"/>
    <property type="match status" value="1"/>
</dbReference>
<dbReference type="Pfam" id="PF23238">
    <property type="entry name" value="DUF7068"/>
    <property type="match status" value="1"/>
</dbReference>
<dbReference type="InterPro" id="IPR007111">
    <property type="entry name" value="NACHT_NTPase"/>
</dbReference>
<organism evidence="2 3">
    <name type="scientific">Gomphillus americanus</name>
    <dbReference type="NCBI Taxonomy" id="1940652"/>
    <lineage>
        <taxon>Eukaryota</taxon>
        <taxon>Fungi</taxon>
        <taxon>Dikarya</taxon>
        <taxon>Ascomycota</taxon>
        <taxon>Pezizomycotina</taxon>
        <taxon>Lecanoromycetes</taxon>
        <taxon>OSLEUM clade</taxon>
        <taxon>Ostropomycetidae</taxon>
        <taxon>Ostropales</taxon>
        <taxon>Graphidaceae</taxon>
        <taxon>Gomphilloideae</taxon>
        <taxon>Gomphillus</taxon>
    </lineage>
</organism>
<dbReference type="InterPro" id="IPR016024">
    <property type="entry name" value="ARM-type_fold"/>
</dbReference>
<protein>
    <recommendedName>
        <fullName evidence="1">NACHT domain-containing protein</fullName>
    </recommendedName>
</protein>
<dbReference type="EMBL" id="CAJPDQ010000039">
    <property type="protein sequence ID" value="CAF9931538.1"/>
    <property type="molecule type" value="Genomic_DNA"/>
</dbReference>
<gene>
    <name evidence="2" type="ORF">GOMPHAMPRED_005935</name>
</gene>
<dbReference type="Proteomes" id="UP000664169">
    <property type="component" value="Unassembled WGS sequence"/>
</dbReference>
<dbReference type="Pfam" id="PF13646">
    <property type="entry name" value="HEAT_2"/>
    <property type="match status" value="2"/>
</dbReference>
<dbReference type="Pfam" id="PF05729">
    <property type="entry name" value="NACHT"/>
    <property type="match status" value="1"/>
</dbReference>
<dbReference type="SUPFAM" id="SSF52540">
    <property type="entry name" value="P-loop containing nucleoside triphosphate hydrolases"/>
    <property type="match status" value="1"/>
</dbReference>
<dbReference type="SMART" id="SM00567">
    <property type="entry name" value="EZ_HEAT"/>
    <property type="match status" value="3"/>
</dbReference>
<dbReference type="Gene3D" id="1.25.10.10">
    <property type="entry name" value="Leucine-rich Repeat Variant"/>
    <property type="match status" value="2"/>
</dbReference>
<name>A0A8H3ITK6_9LECA</name>
<evidence type="ECO:0000313" key="2">
    <source>
        <dbReference type="EMBL" id="CAF9931538.1"/>
    </source>
</evidence>
<dbReference type="InterPro" id="IPR055496">
    <property type="entry name" value="DUF7068"/>
</dbReference>
<keyword evidence="3" id="KW-1185">Reference proteome</keyword>
<dbReference type="PANTHER" id="PTHR46844:SF1">
    <property type="entry name" value="SLR5058 PROTEIN"/>
    <property type="match status" value="1"/>
</dbReference>
<dbReference type="InterPro" id="IPR056251">
    <property type="entry name" value="Arm_rpt_dom"/>
</dbReference>
<dbReference type="InterPro" id="IPR004155">
    <property type="entry name" value="PBS_lyase_HEAT"/>
</dbReference>
<reference evidence="2" key="1">
    <citation type="submission" date="2021-03" db="EMBL/GenBank/DDBJ databases">
        <authorList>
            <person name="Tagirdzhanova G."/>
        </authorList>
    </citation>
    <scope>NUCLEOTIDE SEQUENCE</scope>
</reference>
<dbReference type="OrthoDB" id="427518at2759"/>
<dbReference type="InterPro" id="IPR027417">
    <property type="entry name" value="P-loop_NTPase"/>
</dbReference>
<comment type="caution">
    <text evidence="2">The sequence shown here is derived from an EMBL/GenBank/DDBJ whole genome shotgun (WGS) entry which is preliminary data.</text>
</comment>
<proteinExistence type="predicted"/>
<dbReference type="InterPro" id="IPR011989">
    <property type="entry name" value="ARM-like"/>
</dbReference>
<feature type="domain" description="NACHT" evidence="1">
    <location>
        <begin position="501"/>
        <end position="627"/>
    </location>
</feature>
<dbReference type="PROSITE" id="PS50837">
    <property type="entry name" value="NACHT"/>
    <property type="match status" value="1"/>
</dbReference>
<dbReference type="PANTHER" id="PTHR46844">
    <property type="entry name" value="SLR5058 PROTEIN"/>
    <property type="match status" value="1"/>
</dbReference>
<dbReference type="SUPFAM" id="SSF48371">
    <property type="entry name" value="ARM repeat"/>
    <property type="match status" value="1"/>
</dbReference>
<evidence type="ECO:0000313" key="3">
    <source>
        <dbReference type="Proteomes" id="UP000664169"/>
    </source>
</evidence>